<evidence type="ECO:0000256" key="1">
    <source>
        <dbReference type="ARBA" id="ARBA00004141"/>
    </source>
</evidence>
<name>X0XF76_9ZZZZ</name>
<reference evidence="7" key="1">
    <citation type="journal article" date="2014" name="Front. Microbiol.">
        <title>High frequency of phylogenetically diverse reductive dehalogenase-homologous genes in deep subseafloor sedimentary metagenomes.</title>
        <authorList>
            <person name="Kawai M."/>
            <person name="Futagami T."/>
            <person name="Toyoda A."/>
            <person name="Takaki Y."/>
            <person name="Nishi S."/>
            <person name="Hori S."/>
            <person name="Arai W."/>
            <person name="Tsubouchi T."/>
            <person name="Morono Y."/>
            <person name="Uchiyama I."/>
            <person name="Ito T."/>
            <person name="Fujiyama A."/>
            <person name="Inagaki F."/>
            <person name="Takami H."/>
        </authorList>
    </citation>
    <scope>NUCLEOTIDE SEQUENCE</scope>
    <source>
        <strain evidence="7">Expedition CK06-06</strain>
    </source>
</reference>
<evidence type="ECO:0000313" key="7">
    <source>
        <dbReference type="EMBL" id="GAG35303.1"/>
    </source>
</evidence>
<feature type="transmembrane region" description="Helical" evidence="5">
    <location>
        <begin position="177"/>
        <end position="199"/>
    </location>
</feature>
<comment type="caution">
    <text evidence="7">The sequence shown here is derived from an EMBL/GenBank/DDBJ whole genome shotgun (WGS) entry which is preliminary data.</text>
</comment>
<organism evidence="7">
    <name type="scientific">marine sediment metagenome</name>
    <dbReference type="NCBI Taxonomy" id="412755"/>
    <lineage>
        <taxon>unclassified sequences</taxon>
        <taxon>metagenomes</taxon>
        <taxon>ecological metagenomes</taxon>
    </lineage>
</organism>
<keyword evidence="3 5" id="KW-1133">Transmembrane helix</keyword>
<dbReference type="EMBL" id="BARS01045669">
    <property type="protein sequence ID" value="GAG35303.1"/>
    <property type="molecule type" value="Genomic_DNA"/>
</dbReference>
<feature type="transmembrane region" description="Helical" evidence="5">
    <location>
        <begin position="122"/>
        <end position="142"/>
    </location>
</feature>
<feature type="transmembrane region" description="Helical" evidence="5">
    <location>
        <begin position="154"/>
        <end position="171"/>
    </location>
</feature>
<keyword evidence="2 5" id="KW-0812">Transmembrane</keyword>
<sequence length="247" mass="26768">VERVTRLQSPVGFRQVDVTSGQETTGSELTRFMTPFAFMFLLFMGTMTISQGLLTSVIEEKSSRVVEVLLSAVSPTQLMGGKILGMVGVGAVLLTIWGGVGYGGALARDMSYLVTPYQLTYLVLYFVPGFLLTSAFLAAVGAACNSIKEAQSMAAPLTLLTIVPMMLWWAITQNPNSTLSIVLSYIPPITPFVMILRVCADPEIPIIEIVATQAVLWVSVLLTIWLAGKIFRVGVLMYGKPPSPREL</sequence>
<protein>
    <recommendedName>
        <fullName evidence="6">ABC-2 type transporter transmembrane domain-containing protein</fullName>
    </recommendedName>
</protein>
<dbReference type="PANTHER" id="PTHR43471">
    <property type="entry name" value="ABC TRANSPORTER PERMEASE"/>
    <property type="match status" value="1"/>
</dbReference>
<feature type="non-terminal residue" evidence="7">
    <location>
        <position position="247"/>
    </location>
</feature>
<dbReference type="GO" id="GO:0140359">
    <property type="term" value="F:ABC-type transporter activity"/>
    <property type="evidence" value="ECO:0007669"/>
    <property type="project" value="InterPro"/>
</dbReference>
<evidence type="ECO:0000256" key="4">
    <source>
        <dbReference type="ARBA" id="ARBA00023136"/>
    </source>
</evidence>
<comment type="subcellular location">
    <subcellularLocation>
        <location evidence="1">Membrane</location>
        <topology evidence="1">Multi-pass membrane protein</topology>
    </subcellularLocation>
</comment>
<gene>
    <name evidence="7" type="ORF">S01H1_68844</name>
</gene>
<evidence type="ECO:0000256" key="2">
    <source>
        <dbReference type="ARBA" id="ARBA00022692"/>
    </source>
</evidence>
<feature type="domain" description="ABC-2 type transporter transmembrane" evidence="6">
    <location>
        <begin position="25"/>
        <end position="227"/>
    </location>
</feature>
<feature type="transmembrane region" description="Helical" evidence="5">
    <location>
        <begin position="36"/>
        <end position="54"/>
    </location>
</feature>
<evidence type="ECO:0000256" key="3">
    <source>
        <dbReference type="ARBA" id="ARBA00022989"/>
    </source>
</evidence>
<feature type="transmembrane region" description="Helical" evidence="5">
    <location>
        <begin position="83"/>
        <end position="102"/>
    </location>
</feature>
<keyword evidence="4 5" id="KW-0472">Membrane</keyword>
<dbReference type="GO" id="GO:0016020">
    <property type="term" value="C:membrane"/>
    <property type="evidence" value="ECO:0007669"/>
    <property type="project" value="UniProtKB-SubCell"/>
</dbReference>
<dbReference type="Pfam" id="PF12698">
    <property type="entry name" value="ABC2_membrane_3"/>
    <property type="match status" value="1"/>
</dbReference>
<dbReference type="AlphaFoldDB" id="X0XF76"/>
<feature type="non-terminal residue" evidence="7">
    <location>
        <position position="1"/>
    </location>
</feature>
<feature type="transmembrane region" description="Helical" evidence="5">
    <location>
        <begin position="206"/>
        <end position="228"/>
    </location>
</feature>
<evidence type="ECO:0000256" key="5">
    <source>
        <dbReference type="SAM" id="Phobius"/>
    </source>
</evidence>
<dbReference type="InterPro" id="IPR013525">
    <property type="entry name" value="ABC2_TM"/>
</dbReference>
<dbReference type="PANTHER" id="PTHR43471:SF3">
    <property type="entry name" value="ABC TRANSPORTER PERMEASE PROTEIN NATB"/>
    <property type="match status" value="1"/>
</dbReference>
<evidence type="ECO:0000259" key="6">
    <source>
        <dbReference type="Pfam" id="PF12698"/>
    </source>
</evidence>
<accession>X0XF76</accession>
<proteinExistence type="predicted"/>